<feature type="compositionally biased region" description="Polar residues" evidence="1">
    <location>
        <begin position="13"/>
        <end position="42"/>
    </location>
</feature>
<organism evidence="2 3">
    <name type="scientific">Lithospermum erythrorhizon</name>
    <name type="common">Purple gromwell</name>
    <name type="synonym">Lithospermum officinale var. erythrorhizon</name>
    <dbReference type="NCBI Taxonomy" id="34254"/>
    <lineage>
        <taxon>Eukaryota</taxon>
        <taxon>Viridiplantae</taxon>
        <taxon>Streptophyta</taxon>
        <taxon>Embryophyta</taxon>
        <taxon>Tracheophyta</taxon>
        <taxon>Spermatophyta</taxon>
        <taxon>Magnoliopsida</taxon>
        <taxon>eudicotyledons</taxon>
        <taxon>Gunneridae</taxon>
        <taxon>Pentapetalae</taxon>
        <taxon>asterids</taxon>
        <taxon>lamiids</taxon>
        <taxon>Boraginales</taxon>
        <taxon>Boraginaceae</taxon>
        <taxon>Boraginoideae</taxon>
        <taxon>Lithospermeae</taxon>
        <taxon>Lithospermum</taxon>
    </lineage>
</organism>
<sequence length="97" mass="10761">MSGDQKRARVCYQASTPPLNPGAANQGTRHKSWGNSEVNTMTDKGEDNSPKEKEDLGKAIPHEEVKCVPFLEKDPAKTFRIGTNLEKQHTSQLIDLI</sequence>
<gene>
    <name evidence="2" type="ORF">LIER_40782</name>
</gene>
<dbReference type="EMBL" id="BAABME010024120">
    <property type="protein sequence ID" value="GAA0169535.1"/>
    <property type="molecule type" value="Genomic_DNA"/>
</dbReference>
<feature type="compositionally biased region" description="Basic and acidic residues" evidence="1">
    <location>
        <begin position="43"/>
        <end position="60"/>
    </location>
</feature>
<accession>A0AAV3R396</accession>
<protein>
    <submittedName>
        <fullName evidence="2">Uncharacterized protein</fullName>
    </submittedName>
</protein>
<proteinExistence type="predicted"/>
<feature type="region of interest" description="Disordered" evidence="1">
    <location>
        <begin position="1"/>
        <end position="60"/>
    </location>
</feature>
<dbReference type="Proteomes" id="UP001454036">
    <property type="component" value="Unassembled WGS sequence"/>
</dbReference>
<reference evidence="2 3" key="1">
    <citation type="submission" date="2024-01" db="EMBL/GenBank/DDBJ databases">
        <title>The complete chloroplast genome sequence of Lithospermum erythrorhizon: insights into the phylogenetic relationship among Boraginaceae species and the maternal lineages of purple gromwells.</title>
        <authorList>
            <person name="Okada T."/>
            <person name="Watanabe K."/>
        </authorList>
    </citation>
    <scope>NUCLEOTIDE SEQUENCE [LARGE SCALE GENOMIC DNA]</scope>
</reference>
<evidence type="ECO:0000313" key="3">
    <source>
        <dbReference type="Proteomes" id="UP001454036"/>
    </source>
</evidence>
<dbReference type="AlphaFoldDB" id="A0AAV3R396"/>
<evidence type="ECO:0000313" key="2">
    <source>
        <dbReference type="EMBL" id="GAA0169535.1"/>
    </source>
</evidence>
<comment type="caution">
    <text evidence="2">The sequence shown here is derived from an EMBL/GenBank/DDBJ whole genome shotgun (WGS) entry which is preliminary data.</text>
</comment>
<name>A0AAV3R396_LITER</name>
<keyword evidence="3" id="KW-1185">Reference proteome</keyword>
<evidence type="ECO:0000256" key="1">
    <source>
        <dbReference type="SAM" id="MobiDB-lite"/>
    </source>
</evidence>